<gene>
    <name evidence="2" type="ORF">Syun_012669</name>
</gene>
<dbReference type="AlphaFoldDB" id="A0AAP0K0L7"/>
<dbReference type="EMBL" id="JBBNAF010000005">
    <property type="protein sequence ID" value="KAK9143269.1"/>
    <property type="molecule type" value="Genomic_DNA"/>
</dbReference>
<feature type="transmembrane region" description="Helical" evidence="1">
    <location>
        <begin position="112"/>
        <end position="132"/>
    </location>
</feature>
<feature type="transmembrane region" description="Helical" evidence="1">
    <location>
        <begin position="86"/>
        <end position="106"/>
    </location>
</feature>
<sequence length="146" mass="16853">MTFIDTRSERFYDRLQRRRLELTQATPDQPVDDEALYLNVAGYARFAVEMFVKVSSAWRPVLEDPSNLQIFFDYYAIAKPLISKEIYVVSITIRIVLGFVLLALIWKYDFPHFMVLIIAILNDGIVTGIWAINGTNSHSIEEPATY</sequence>
<keyword evidence="1" id="KW-0472">Membrane</keyword>
<organism evidence="2 3">
    <name type="scientific">Stephania yunnanensis</name>
    <dbReference type="NCBI Taxonomy" id="152371"/>
    <lineage>
        <taxon>Eukaryota</taxon>
        <taxon>Viridiplantae</taxon>
        <taxon>Streptophyta</taxon>
        <taxon>Embryophyta</taxon>
        <taxon>Tracheophyta</taxon>
        <taxon>Spermatophyta</taxon>
        <taxon>Magnoliopsida</taxon>
        <taxon>Ranunculales</taxon>
        <taxon>Menispermaceae</taxon>
        <taxon>Menispermoideae</taxon>
        <taxon>Cissampelideae</taxon>
        <taxon>Stephania</taxon>
    </lineage>
</organism>
<keyword evidence="1" id="KW-1133">Transmembrane helix</keyword>
<evidence type="ECO:0000313" key="2">
    <source>
        <dbReference type="EMBL" id="KAK9143269.1"/>
    </source>
</evidence>
<dbReference type="Gene3D" id="1.20.1110.10">
    <property type="entry name" value="Calcium-transporting ATPase, transmembrane domain"/>
    <property type="match status" value="1"/>
</dbReference>
<name>A0AAP0K0L7_9MAGN</name>
<keyword evidence="3" id="KW-1185">Reference proteome</keyword>
<evidence type="ECO:0000313" key="3">
    <source>
        <dbReference type="Proteomes" id="UP001420932"/>
    </source>
</evidence>
<reference evidence="2 3" key="1">
    <citation type="submission" date="2024-01" db="EMBL/GenBank/DDBJ databases">
        <title>Genome assemblies of Stephania.</title>
        <authorList>
            <person name="Yang L."/>
        </authorList>
    </citation>
    <scope>NUCLEOTIDE SEQUENCE [LARGE SCALE GENOMIC DNA]</scope>
    <source>
        <strain evidence="2">YNDBR</strain>
        <tissue evidence="2">Leaf</tissue>
    </source>
</reference>
<dbReference type="Proteomes" id="UP001420932">
    <property type="component" value="Unassembled WGS sequence"/>
</dbReference>
<keyword evidence="1" id="KW-0812">Transmembrane</keyword>
<comment type="caution">
    <text evidence="2">The sequence shown here is derived from an EMBL/GenBank/DDBJ whole genome shotgun (WGS) entry which is preliminary data.</text>
</comment>
<evidence type="ECO:0000256" key="1">
    <source>
        <dbReference type="SAM" id="Phobius"/>
    </source>
</evidence>
<accession>A0AAP0K0L7</accession>
<proteinExistence type="predicted"/>
<protein>
    <submittedName>
        <fullName evidence="2">Uncharacterized protein</fullName>
    </submittedName>
</protein>